<keyword evidence="2 5" id="KW-0853">WD repeat</keyword>
<evidence type="ECO:0000256" key="1">
    <source>
        <dbReference type="ARBA" id="ARBA00004123"/>
    </source>
</evidence>
<dbReference type="InterPro" id="IPR045183">
    <property type="entry name" value="Ebi-like"/>
</dbReference>
<dbReference type="GO" id="GO:0003714">
    <property type="term" value="F:transcription corepressor activity"/>
    <property type="evidence" value="ECO:0007669"/>
    <property type="project" value="InterPro"/>
</dbReference>
<reference evidence="7" key="2">
    <citation type="submission" date="2013-10" db="EMBL/GenBank/DDBJ databases">
        <authorList>
            <person name="Aslett M."/>
        </authorList>
    </citation>
    <scope>NUCLEOTIDE SEQUENCE [LARGE SCALE GENOMIC DNA]</scope>
    <source>
        <strain evidence="7">Houghton</strain>
    </source>
</reference>
<gene>
    <name evidence="7" type="ORF">EAH_00015480</name>
</gene>
<accession>U6GK53</accession>
<keyword evidence="4" id="KW-0539">Nucleus</keyword>
<dbReference type="Proteomes" id="UP000018050">
    <property type="component" value="Unassembled WGS sequence"/>
</dbReference>
<dbReference type="RefSeq" id="XP_013249545.1">
    <property type="nucleotide sequence ID" value="XM_013394091.1"/>
</dbReference>
<dbReference type="PANTHER" id="PTHR22846:SF2">
    <property type="entry name" value="F-BOX-LIKE_WD REPEAT-CONTAINING PROTEIN EBI"/>
    <property type="match status" value="1"/>
</dbReference>
<organism evidence="7 8">
    <name type="scientific">Eimeria acervulina</name>
    <name type="common">Coccidian parasite</name>
    <dbReference type="NCBI Taxonomy" id="5801"/>
    <lineage>
        <taxon>Eukaryota</taxon>
        <taxon>Sar</taxon>
        <taxon>Alveolata</taxon>
        <taxon>Apicomplexa</taxon>
        <taxon>Conoidasida</taxon>
        <taxon>Coccidia</taxon>
        <taxon>Eucoccidiorida</taxon>
        <taxon>Eimeriorina</taxon>
        <taxon>Eimeriidae</taxon>
        <taxon>Eimeria</taxon>
    </lineage>
</organism>
<dbReference type="InterPro" id="IPR036322">
    <property type="entry name" value="WD40_repeat_dom_sf"/>
</dbReference>
<sequence>MQLQQQLMQLRLQQQQQQKEAPVCPAQAQQPPYLKLQQQLQQQKKRVQLQCAADELDIKTPEEKRESLGSRAAALPLSAACASWESAATEGEESLLLHEGPEDAAADLSAAAAAAAAVGSPAAAAAAVSLEAAESAQVKTAPGESSSMQLKSAASVSGAAAAAGGATAAGTGGGGGGAAAAAAVDEDTILVGPPLHAFEERVAVNDLLRLAECSDVGEAGALSEWSPVDPQLIVTNFAVGSPRLYRLPESIEGRQQLKPFKELAGPPIASGAANPGSSAHWRPDGSMLAAGYESGHVCVWGPEGSLLKTLSAGEASIICLSFSASGSRLAAACADGKVIIWAVSPPAAAATATATAAAAAGESGVSEAKEGTAEQQEATEWTFTETLTYSHASGVIDLDWSGDRLLASGSIDGTVLVRDADTGVEMKVPRTAAAAAAAAAAAGTDGADRSGSGPSAAAFAAAAAAPGAEGALAEKQGEAGDADAAAAAAAAAAPAAAEVATLRWNGAGNRLAIVDASCVVQVSSSNSSSSSSSSSSNSSSNSSSSSSNRSSSSRSTSSGRSSRW</sequence>
<name>U6GK53_EIMAC</name>
<evidence type="ECO:0000313" key="8">
    <source>
        <dbReference type="Proteomes" id="UP000018050"/>
    </source>
</evidence>
<dbReference type="AlphaFoldDB" id="U6GK53"/>
<protein>
    <submittedName>
        <fullName evidence="7">Transducin beta-like protein 1 (TgTBL1), putative</fullName>
    </submittedName>
</protein>
<feature type="repeat" description="WD" evidence="5">
    <location>
        <begin position="388"/>
        <end position="428"/>
    </location>
</feature>
<keyword evidence="3" id="KW-0677">Repeat</keyword>
<proteinExistence type="predicted"/>
<evidence type="ECO:0000313" key="7">
    <source>
        <dbReference type="EMBL" id="CDI80520.1"/>
    </source>
</evidence>
<comment type="subcellular location">
    <subcellularLocation>
        <location evidence="1">Nucleus</location>
    </subcellularLocation>
</comment>
<evidence type="ECO:0000256" key="3">
    <source>
        <dbReference type="ARBA" id="ARBA00022737"/>
    </source>
</evidence>
<dbReference type="SMART" id="SM00320">
    <property type="entry name" value="WD40"/>
    <property type="match status" value="3"/>
</dbReference>
<feature type="repeat" description="WD" evidence="5">
    <location>
        <begin position="310"/>
        <end position="351"/>
    </location>
</feature>
<dbReference type="Gene3D" id="2.130.10.10">
    <property type="entry name" value="YVTN repeat-like/Quinoprotein amine dehydrogenase"/>
    <property type="match status" value="1"/>
</dbReference>
<dbReference type="PROSITE" id="PS50082">
    <property type="entry name" value="WD_REPEATS_2"/>
    <property type="match status" value="2"/>
</dbReference>
<dbReference type="GO" id="GO:0034967">
    <property type="term" value="C:Set3 complex"/>
    <property type="evidence" value="ECO:0007669"/>
    <property type="project" value="TreeGrafter"/>
</dbReference>
<dbReference type="OrthoDB" id="1367865at2759"/>
<reference evidence="7" key="1">
    <citation type="submission" date="2013-10" db="EMBL/GenBank/DDBJ databases">
        <title>Genomic analysis of the causative agents of coccidiosis in chickens.</title>
        <authorList>
            <person name="Reid A.J."/>
            <person name="Blake D."/>
            <person name="Billington K."/>
            <person name="Browne H."/>
            <person name="Dunn M."/>
            <person name="Hung S."/>
            <person name="Kawahara F."/>
            <person name="Miranda-Saavedra D."/>
            <person name="Mourier T."/>
            <person name="Nagra H."/>
            <person name="Otto T.D."/>
            <person name="Rawlings N."/>
            <person name="Sanchez A."/>
            <person name="Sanders M."/>
            <person name="Subramaniam C."/>
            <person name="Tay Y."/>
            <person name="Dear P."/>
            <person name="Doerig C."/>
            <person name="Gruber A."/>
            <person name="Parkinson J."/>
            <person name="Shirley M."/>
            <person name="Wan K.L."/>
            <person name="Berriman M."/>
            <person name="Tomley F."/>
            <person name="Pain A."/>
        </authorList>
    </citation>
    <scope>NUCLEOTIDE SEQUENCE [LARGE SCALE GENOMIC DNA]</scope>
    <source>
        <strain evidence="7">Houghton</strain>
    </source>
</reference>
<dbReference type="InterPro" id="IPR015943">
    <property type="entry name" value="WD40/YVTN_repeat-like_dom_sf"/>
</dbReference>
<dbReference type="SUPFAM" id="SSF50978">
    <property type="entry name" value="WD40 repeat-like"/>
    <property type="match status" value="1"/>
</dbReference>
<evidence type="ECO:0000256" key="6">
    <source>
        <dbReference type="SAM" id="MobiDB-lite"/>
    </source>
</evidence>
<dbReference type="Pfam" id="PF00400">
    <property type="entry name" value="WD40"/>
    <property type="match status" value="3"/>
</dbReference>
<dbReference type="InterPro" id="IPR001680">
    <property type="entry name" value="WD40_rpt"/>
</dbReference>
<dbReference type="VEuPathDB" id="ToxoDB:EAH_00015480"/>
<dbReference type="PANTHER" id="PTHR22846">
    <property type="entry name" value="WD40 REPEAT PROTEIN"/>
    <property type="match status" value="1"/>
</dbReference>
<dbReference type="GeneID" id="25269618"/>
<feature type="region of interest" description="Disordered" evidence="6">
    <location>
        <begin position="524"/>
        <end position="564"/>
    </location>
</feature>
<keyword evidence="8" id="KW-1185">Reference proteome</keyword>
<evidence type="ECO:0000256" key="5">
    <source>
        <dbReference type="PROSITE-ProRule" id="PRU00221"/>
    </source>
</evidence>
<evidence type="ECO:0000256" key="2">
    <source>
        <dbReference type="ARBA" id="ARBA00022574"/>
    </source>
</evidence>
<evidence type="ECO:0000256" key="4">
    <source>
        <dbReference type="ARBA" id="ARBA00023242"/>
    </source>
</evidence>
<dbReference type="EMBL" id="HG671229">
    <property type="protein sequence ID" value="CDI80520.1"/>
    <property type="molecule type" value="Genomic_DNA"/>
</dbReference>
<dbReference type="GO" id="GO:0006357">
    <property type="term" value="P:regulation of transcription by RNA polymerase II"/>
    <property type="evidence" value="ECO:0007669"/>
    <property type="project" value="TreeGrafter"/>
</dbReference>